<reference evidence="1 2" key="1">
    <citation type="journal article" date="2015" name="Int. J. Syst. Evol. Microbiol.">
        <title>Burkholderia monticola sp. nov., isolated from mountain soil.</title>
        <authorList>
            <person name="Baek I."/>
            <person name="Seo B."/>
            <person name="Lee I."/>
            <person name="Yi H."/>
            <person name="Chun J."/>
        </authorList>
    </citation>
    <scope>NUCLEOTIDE SEQUENCE [LARGE SCALE GENOMIC DNA]</scope>
    <source>
        <strain evidence="1 2">JC2948</strain>
    </source>
</reference>
<evidence type="ECO:0000313" key="1">
    <source>
        <dbReference type="EMBL" id="KXU87552.1"/>
    </source>
</evidence>
<dbReference type="Proteomes" id="UP000075613">
    <property type="component" value="Unassembled WGS sequence"/>
</dbReference>
<protein>
    <submittedName>
        <fullName evidence="1">Uncharacterized protein</fullName>
    </submittedName>
</protein>
<dbReference type="EMBL" id="LRBG01000012">
    <property type="protein sequence ID" value="KXU87552.1"/>
    <property type="molecule type" value="Genomic_DNA"/>
</dbReference>
<sequence>MLGQCKVRAIDRTNARNPLPHAAIHAQNPVSSAPASALVAHVGSAASHHPCALPHQNVSCAPCGVRPRDLP</sequence>
<keyword evidence="2" id="KW-1185">Reference proteome</keyword>
<gene>
    <name evidence="1" type="ORF">CI15_15550</name>
</gene>
<accession>A0A149PRD2</accession>
<name>A0A149PRD2_9BURK</name>
<proteinExistence type="predicted"/>
<dbReference type="AlphaFoldDB" id="A0A149PRD2"/>
<comment type="caution">
    <text evidence="1">The sequence shown here is derived from an EMBL/GenBank/DDBJ whole genome shotgun (WGS) entry which is preliminary data.</text>
</comment>
<evidence type="ECO:0000313" key="2">
    <source>
        <dbReference type="Proteomes" id="UP000075613"/>
    </source>
</evidence>
<dbReference type="STRING" id="1399968.CI15_15550"/>
<organism evidence="1 2">
    <name type="scientific">Paraburkholderia monticola</name>
    <dbReference type="NCBI Taxonomy" id="1399968"/>
    <lineage>
        <taxon>Bacteria</taxon>
        <taxon>Pseudomonadati</taxon>
        <taxon>Pseudomonadota</taxon>
        <taxon>Betaproteobacteria</taxon>
        <taxon>Burkholderiales</taxon>
        <taxon>Burkholderiaceae</taxon>
        <taxon>Paraburkholderia</taxon>
    </lineage>
</organism>